<evidence type="ECO:0000313" key="3">
    <source>
        <dbReference type="Proteomes" id="UP001175097"/>
    </source>
</evidence>
<feature type="compositionally biased region" description="Basic and acidic residues" evidence="1">
    <location>
        <begin position="1"/>
        <end position="15"/>
    </location>
</feature>
<gene>
    <name evidence="2" type="ORF">P5G49_11000</name>
</gene>
<feature type="region of interest" description="Disordered" evidence="1">
    <location>
        <begin position="1"/>
        <end position="58"/>
    </location>
</feature>
<dbReference type="EMBL" id="JAROCC010000008">
    <property type="protein sequence ID" value="MDN4607993.1"/>
    <property type="molecule type" value="Genomic_DNA"/>
</dbReference>
<keyword evidence="3" id="KW-1185">Reference proteome</keyword>
<evidence type="ECO:0000313" key="2">
    <source>
        <dbReference type="EMBL" id="MDN4607993.1"/>
    </source>
</evidence>
<comment type="caution">
    <text evidence="2">The sequence shown here is derived from an EMBL/GenBank/DDBJ whole genome shotgun (WGS) entry which is preliminary data.</text>
</comment>
<protein>
    <recommendedName>
        <fullName evidence="4">Glycogen biosynthesis protein GlgD</fullName>
    </recommendedName>
</protein>
<sequence length="58" mass="6658">MKDDRFQTSAGKEDNGFTGMPNAKYPDFEPEQDGEKQVRQFQNSTEVRKNPPTPPDKK</sequence>
<name>A0ABT8JT60_9BACL</name>
<evidence type="ECO:0000256" key="1">
    <source>
        <dbReference type="SAM" id="MobiDB-lite"/>
    </source>
</evidence>
<accession>A0ABT8JT60</accession>
<dbReference type="Proteomes" id="UP001175097">
    <property type="component" value="Unassembled WGS sequence"/>
</dbReference>
<dbReference type="RefSeq" id="WP_301243773.1">
    <property type="nucleotide sequence ID" value="NZ_JAROCC010000008.1"/>
</dbReference>
<organism evidence="2 3">
    <name type="scientific">Sporosarcina highlanderae</name>
    <dbReference type="NCBI Taxonomy" id="3035916"/>
    <lineage>
        <taxon>Bacteria</taxon>
        <taxon>Bacillati</taxon>
        <taxon>Bacillota</taxon>
        <taxon>Bacilli</taxon>
        <taxon>Bacillales</taxon>
        <taxon>Caryophanaceae</taxon>
        <taxon>Sporosarcina</taxon>
    </lineage>
</organism>
<proteinExistence type="predicted"/>
<reference evidence="2" key="1">
    <citation type="submission" date="2023-03" db="EMBL/GenBank/DDBJ databases">
        <title>MT1 and MT2 Draft Genomes of Novel Species.</title>
        <authorList>
            <person name="Venkateswaran K."/>
        </authorList>
    </citation>
    <scope>NUCLEOTIDE SEQUENCE</scope>
    <source>
        <strain evidence="2">F6_3S_P_2</strain>
    </source>
</reference>
<evidence type="ECO:0008006" key="4">
    <source>
        <dbReference type="Google" id="ProtNLM"/>
    </source>
</evidence>